<protein>
    <submittedName>
        <fullName evidence="2">Uncharacterized protein</fullName>
    </submittedName>
</protein>
<feature type="transmembrane region" description="Helical" evidence="1">
    <location>
        <begin position="51"/>
        <end position="68"/>
    </location>
</feature>
<reference evidence="2" key="1">
    <citation type="journal article" date="2015" name="Nature">
        <title>Complex archaea that bridge the gap between prokaryotes and eukaryotes.</title>
        <authorList>
            <person name="Spang A."/>
            <person name="Saw J.H."/>
            <person name="Jorgensen S.L."/>
            <person name="Zaremba-Niedzwiedzka K."/>
            <person name="Martijn J."/>
            <person name="Lind A.E."/>
            <person name="van Eijk R."/>
            <person name="Schleper C."/>
            <person name="Guy L."/>
            <person name="Ettema T.J."/>
        </authorList>
    </citation>
    <scope>NUCLEOTIDE SEQUENCE</scope>
</reference>
<feature type="transmembrane region" description="Helical" evidence="1">
    <location>
        <begin position="88"/>
        <end position="106"/>
    </location>
</feature>
<keyword evidence="1" id="KW-0472">Membrane</keyword>
<dbReference type="AlphaFoldDB" id="A0A0F9LQ33"/>
<keyword evidence="1" id="KW-0812">Transmembrane</keyword>
<keyword evidence="1" id="KW-1133">Transmembrane helix</keyword>
<gene>
    <name evidence="2" type="ORF">LCGC14_1480950</name>
</gene>
<feature type="transmembrane region" description="Helical" evidence="1">
    <location>
        <begin position="24"/>
        <end position="44"/>
    </location>
</feature>
<organism evidence="2">
    <name type="scientific">marine sediment metagenome</name>
    <dbReference type="NCBI Taxonomy" id="412755"/>
    <lineage>
        <taxon>unclassified sequences</taxon>
        <taxon>metagenomes</taxon>
        <taxon>ecological metagenomes</taxon>
    </lineage>
</organism>
<proteinExistence type="predicted"/>
<sequence length="146" mass="16792">MLKCNQCTAKKDFKIHFWMSKIDMVGFIFLSLCLSIPIGILAFLAEESQSFARFIAFAVLIFAAIKKHEKVVALLIVELVIDWALDKAGMYEFNLMIATAFLLTFIKLGSKIYGFFFQCVNYKFDLDIFCPKCNKTYKKVKLPESK</sequence>
<accession>A0A0F9LQ33</accession>
<dbReference type="EMBL" id="LAZR01010527">
    <property type="protein sequence ID" value="KKM66460.1"/>
    <property type="molecule type" value="Genomic_DNA"/>
</dbReference>
<name>A0A0F9LQ33_9ZZZZ</name>
<evidence type="ECO:0000256" key="1">
    <source>
        <dbReference type="SAM" id="Phobius"/>
    </source>
</evidence>
<evidence type="ECO:0000313" key="2">
    <source>
        <dbReference type="EMBL" id="KKM66460.1"/>
    </source>
</evidence>
<comment type="caution">
    <text evidence="2">The sequence shown here is derived from an EMBL/GenBank/DDBJ whole genome shotgun (WGS) entry which is preliminary data.</text>
</comment>